<keyword evidence="1" id="KW-1133">Transmembrane helix</keyword>
<feature type="transmembrane region" description="Helical" evidence="1">
    <location>
        <begin position="50"/>
        <end position="68"/>
    </location>
</feature>
<keyword evidence="3" id="KW-1185">Reference proteome</keyword>
<protein>
    <recommendedName>
        <fullName evidence="4">Carotenoid biosynthesis protein</fullName>
    </recommendedName>
</protein>
<evidence type="ECO:0000256" key="1">
    <source>
        <dbReference type="SAM" id="Phobius"/>
    </source>
</evidence>
<sequence>MIPSTIVAAPSHPAPAGPGLAFLVGTTIILAGILLWWLLSGERARQGYRLPLVFAGTALSAVLIEPIFDNTLLYWYPPVNDLAFFRGYDRTIPYYVPLGYAWFFGGTAYLLARVFAAGTSYARVWRLFAGTVVVDWLAVSICEWCDLSAFYGRQPFHMFGSPLWFSFCDATGAFVLAAALRAFDRHLTGGRQAWLLLLPTFTYGGTLGAVTAPIALALNSGWPAALLWAAGGATMALCMVAIHAIALYAARAKP</sequence>
<reference evidence="3" key="1">
    <citation type="journal article" date="2017" name="J. Biotechnol.">
        <title>Complete genome sequence of Novosphingobium resinovorum SA1, a versatile xenobiotic-degrading bacterium capable of utilizing sulfanilic acid.</title>
        <authorList>
            <person name="Hegedus B."/>
            <person name="Kos P.B."/>
            <person name="Balint B."/>
            <person name="Maroti G."/>
            <person name="Gan H.M."/>
            <person name="Perei K."/>
            <person name="Rakhely G."/>
        </authorList>
    </citation>
    <scope>NUCLEOTIDE SEQUENCE [LARGE SCALE GENOMIC DNA]</scope>
    <source>
        <strain evidence="3">SA1</strain>
    </source>
</reference>
<name>A0A1D8AEA9_9SPHN</name>
<keyword evidence="1" id="KW-0472">Membrane</keyword>
<feature type="transmembrane region" description="Helical" evidence="1">
    <location>
        <begin position="195"/>
        <end position="218"/>
    </location>
</feature>
<evidence type="ECO:0000313" key="3">
    <source>
        <dbReference type="Proteomes" id="UP000094626"/>
    </source>
</evidence>
<geneLocation type="plasmid" evidence="2 3">
    <name>pSA2</name>
</geneLocation>
<feature type="transmembrane region" description="Helical" evidence="1">
    <location>
        <begin position="92"/>
        <end position="112"/>
    </location>
</feature>
<keyword evidence="1" id="KW-0812">Transmembrane</keyword>
<dbReference type="KEGG" id="nre:BES08_26670"/>
<accession>A0A1D8AEA9</accession>
<dbReference type="AlphaFoldDB" id="A0A1D8AEA9"/>
<feature type="transmembrane region" description="Helical" evidence="1">
    <location>
        <begin position="20"/>
        <end position="38"/>
    </location>
</feature>
<evidence type="ECO:0000313" key="2">
    <source>
        <dbReference type="EMBL" id="AOR80449.1"/>
    </source>
</evidence>
<feature type="transmembrane region" description="Helical" evidence="1">
    <location>
        <begin position="163"/>
        <end position="183"/>
    </location>
</feature>
<feature type="transmembrane region" description="Helical" evidence="1">
    <location>
        <begin position="124"/>
        <end position="151"/>
    </location>
</feature>
<dbReference type="Proteomes" id="UP000094626">
    <property type="component" value="Plasmid pSA2"/>
</dbReference>
<proteinExistence type="predicted"/>
<evidence type="ECO:0008006" key="4">
    <source>
        <dbReference type="Google" id="ProtNLM"/>
    </source>
</evidence>
<dbReference type="EMBL" id="CP017077">
    <property type="protein sequence ID" value="AOR80449.1"/>
    <property type="molecule type" value="Genomic_DNA"/>
</dbReference>
<organism evidence="2 3">
    <name type="scientific">Novosphingobium resinovorum</name>
    <dbReference type="NCBI Taxonomy" id="158500"/>
    <lineage>
        <taxon>Bacteria</taxon>
        <taxon>Pseudomonadati</taxon>
        <taxon>Pseudomonadota</taxon>
        <taxon>Alphaproteobacteria</taxon>
        <taxon>Sphingomonadales</taxon>
        <taxon>Sphingomonadaceae</taxon>
        <taxon>Novosphingobium</taxon>
    </lineage>
</organism>
<feature type="transmembrane region" description="Helical" evidence="1">
    <location>
        <begin position="224"/>
        <end position="250"/>
    </location>
</feature>
<gene>
    <name evidence="2" type="ORF">BES08_26670</name>
</gene>
<dbReference type="RefSeq" id="WP_069709836.1">
    <property type="nucleotide sequence ID" value="NZ_BSFC01000025.1"/>
</dbReference>
<keyword evidence="2" id="KW-0614">Plasmid</keyword>